<sequence length="144" mass="16135">MNSIEHPRRPRIGPGVAVGVTEDVIRRQVHAFYGKVRQDEVLGPIFNGVIEDWDEHLAKLTDFWSSVLLMTGRFKGSPMAAHARAPGIEAEHFPRWLRIWGETAREQCRPEAADLFIAKAEMIGESLKLGLAVSRGEIPPLSLR</sequence>
<dbReference type="RefSeq" id="WP_012523209.1">
    <property type="nucleotide sequence ID" value="NC_011144.1"/>
</dbReference>
<dbReference type="InterPro" id="IPR009050">
    <property type="entry name" value="Globin-like_sf"/>
</dbReference>
<accession>B4RHN0</accession>
<dbReference type="STRING" id="450851.PHZ_c2662"/>
<dbReference type="KEGG" id="pzu:PHZ_c2662"/>
<dbReference type="eggNOG" id="COG2346">
    <property type="taxonomic scope" value="Bacteria"/>
</dbReference>
<keyword evidence="2" id="KW-1185">Reference proteome</keyword>
<dbReference type="GO" id="GO:0020037">
    <property type="term" value="F:heme binding"/>
    <property type="evidence" value="ECO:0007669"/>
    <property type="project" value="InterPro"/>
</dbReference>
<evidence type="ECO:0000313" key="1">
    <source>
        <dbReference type="EMBL" id="ACG79071.1"/>
    </source>
</evidence>
<dbReference type="Gene3D" id="1.10.490.10">
    <property type="entry name" value="Globins"/>
    <property type="match status" value="1"/>
</dbReference>
<dbReference type="OrthoDB" id="25954at2"/>
<gene>
    <name evidence="1" type="ordered locus">PHZ_c2662</name>
</gene>
<protein>
    <submittedName>
        <fullName evidence="1">Truncated hemoglobin-like protein</fullName>
    </submittedName>
</protein>
<dbReference type="CDD" id="cd08916">
    <property type="entry name" value="TrHb3_P"/>
    <property type="match status" value="1"/>
</dbReference>
<proteinExistence type="predicted"/>
<reference evidence="1 2" key="1">
    <citation type="journal article" date="2008" name="BMC Genomics">
        <title>Complete genome of Phenylobacterium zucineum - a novel facultative intracellular bacterium isolated from human erythroleukemia cell line K562.</title>
        <authorList>
            <person name="Luo Y."/>
            <person name="Xu X."/>
            <person name="Ding Z."/>
            <person name="Liu Z."/>
            <person name="Zhang B."/>
            <person name="Yan Z."/>
            <person name="Sun J."/>
            <person name="Hu S."/>
            <person name="Hu X."/>
        </authorList>
    </citation>
    <scope>NUCLEOTIDE SEQUENCE [LARGE SCALE GENOMIC DNA]</scope>
    <source>
        <strain evidence="1 2">HLK1</strain>
    </source>
</reference>
<dbReference type="EMBL" id="CP000747">
    <property type="protein sequence ID" value="ACG79071.1"/>
    <property type="molecule type" value="Genomic_DNA"/>
</dbReference>
<organism evidence="1 2">
    <name type="scientific">Phenylobacterium zucineum (strain HLK1)</name>
    <dbReference type="NCBI Taxonomy" id="450851"/>
    <lineage>
        <taxon>Bacteria</taxon>
        <taxon>Pseudomonadati</taxon>
        <taxon>Pseudomonadota</taxon>
        <taxon>Alphaproteobacteria</taxon>
        <taxon>Caulobacterales</taxon>
        <taxon>Caulobacteraceae</taxon>
        <taxon>Phenylobacterium</taxon>
    </lineage>
</organism>
<dbReference type="InterPro" id="IPR012292">
    <property type="entry name" value="Globin/Proto"/>
</dbReference>
<evidence type="ECO:0000313" key="2">
    <source>
        <dbReference type="Proteomes" id="UP000001868"/>
    </source>
</evidence>
<name>B4RHN0_PHEZH</name>
<dbReference type="GO" id="GO:0019825">
    <property type="term" value="F:oxygen binding"/>
    <property type="evidence" value="ECO:0007669"/>
    <property type="project" value="InterPro"/>
</dbReference>
<dbReference type="HOGENOM" id="CLU_104957_4_0_5"/>
<dbReference type="Proteomes" id="UP000001868">
    <property type="component" value="Chromosome"/>
</dbReference>
<dbReference type="AlphaFoldDB" id="B4RHN0"/>
<dbReference type="SUPFAM" id="SSF46458">
    <property type="entry name" value="Globin-like"/>
    <property type="match status" value="1"/>
</dbReference>